<proteinExistence type="predicted"/>
<dbReference type="GO" id="GO:0047989">
    <property type="term" value="F:hydroxybutyrate-dimer hydrolase activity"/>
    <property type="evidence" value="ECO:0007669"/>
    <property type="project" value="InterPro"/>
</dbReference>
<dbReference type="AlphaFoldDB" id="A0AAW9QDD9"/>
<evidence type="ECO:0000313" key="3">
    <source>
        <dbReference type="Proteomes" id="UP001336250"/>
    </source>
</evidence>
<protein>
    <submittedName>
        <fullName evidence="2">3-hydroxybutyrate oligomer hydrolase family protein</fullName>
    </submittedName>
</protein>
<comment type="caution">
    <text evidence="2">The sequence shown here is derived from an EMBL/GenBank/DDBJ whole genome shotgun (WGS) entry which is preliminary data.</text>
</comment>
<sequence length="727" mass="73623">MTPHRLTWQAAAVLTALAGCGGDGPDLNRLPAGVTQHSVTDYLATTAGTGATAAAQDLLTGGLGKTGLAAAAPAPADATAPTVAELRRNALHSNYRGLVDYTAGGGYGTFYGPHLDAAGAATGGEGLVPGREYLASIDDGSGAQRVTVAVQIPRSFDTSAPCLVLGPSSGSRGVYGAIGVAAEWALKRGCAVALTDAGKGMGLYDPADDTVHQIDGTRATRSAAGALSHFAASLTEAARSAFNAAFPNRLALKHAHSQQNPEKDWGRDTLAAARYALYALNQEYGATSFDGTTKEVRFTPRNTLVIAGAVSNGGAAVLRAAEQDTEGLIDGVVAGEPSAQPASTGGYGVRAGGTAVPAFGKPLFDYFTFANLYQPCAALAPSATMAEASTYNYIPTFGMAARAANRCGALAARGLLAGATTADQAADALARLRAYGWTADTDTMHNAHYGLGNAAIITMMYANAYGRFALDGNVCGLSLAAASAATGEVVPVAASAKAQSFATGNGTANGAPATVVYNDSVGGARSWAFGISPTSGTADLSLDSALCLRALATGMHPSSGAALTAASTPTLAQSQAVRAGMDEVLLNGDLRGKPAVIVAGRSDALIPVNHSARAYTAYNRLVEGGGTRLRYIEVTHAQHFDGFLPFPGFDNRFVPLHVYFLSAMDAMYAHLKSGTALPPSQVVRATPRGGLPGAAPALTTANVPPVSAAPAAGNAITFAGTTVEIPD</sequence>
<dbReference type="InterPro" id="IPR016582">
    <property type="entry name" value="OHBut_olig_hydro_put"/>
</dbReference>
<dbReference type="PROSITE" id="PS51257">
    <property type="entry name" value="PROKAR_LIPOPROTEIN"/>
    <property type="match status" value="1"/>
</dbReference>
<dbReference type="GO" id="GO:0019605">
    <property type="term" value="P:butyrate metabolic process"/>
    <property type="evidence" value="ECO:0007669"/>
    <property type="project" value="InterPro"/>
</dbReference>
<organism evidence="2 3">
    <name type="scientific">Aquincola agrisoli</name>
    <dbReference type="NCBI Taxonomy" id="3119538"/>
    <lineage>
        <taxon>Bacteria</taxon>
        <taxon>Pseudomonadati</taxon>
        <taxon>Pseudomonadota</taxon>
        <taxon>Betaproteobacteria</taxon>
        <taxon>Burkholderiales</taxon>
        <taxon>Sphaerotilaceae</taxon>
        <taxon>Aquincola</taxon>
    </lineage>
</organism>
<name>A0AAW9QDD9_9BURK</name>
<keyword evidence="3" id="KW-1185">Reference proteome</keyword>
<dbReference type="GO" id="GO:0005615">
    <property type="term" value="C:extracellular space"/>
    <property type="evidence" value="ECO:0007669"/>
    <property type="project" value="InterPro"/>
</dbReference>
<gene>
    <name evidence="2" type="ORF">V4F39_15790</name>
</gene>
<dbReference type="RefSeq" id="WP_332290633.1">
    <property type="nucleotide sequence ID" value="NZ_JAZIBG010000031.1"/>
</dbReference>
<evidence type="ECO:0000256" key="1">
    <source>
        <dbReference type="ARBA" id="ARBA00022801"/>
    </source>
</evidence>
<accession>A0AAW9QDD9</accession>
<dbReference type="EMBL" id="JAZIBG010000031">
    <property type="protein sequence ID" value="MEF7615381.1"/>
    <property type="molecule type" value="Genomic_DNA"/>
</dbReference>
<reference evidence="2 3" key="1">
    <citation type="submission" date="2024-02" db="EMBL/GenBank/DDBJ databases">
        <title>Genome sequence of Aquincola sp. MAHUQ-54.</title>
        <authorList>
            <person name="Huq M.A."/>
        </authorList>
    </citation>
    <scope>NUCLEOTIDE SEQUENCE [LARGE SCALE GENOMIC DNA]</scope>
    <source>
        <strain evidence="2 3">MAHUQ-54</strain>
    </source>
</reference>
<dbReference type="PIRSF" id="PIRSF011409">
    <property type="entry name" value="HObutyrate_olig_hydrol"/>
    <property type="match status" value="1"/>
</dbReference>
<dbReference type="Proteomes" id="UP001336250">
    <property type="component" value="Unassembled WGS sequence"/>
</dbReference>
<evidence type="ECO:0000313" key="2">
    <source>
        <dbReference type="EMBL" id="MEF7615381.1"/>
    </source>
</evidence>
<dbReference type="Pfam" id="PF10605">
    <property type="entry name" value="3HBOH"/>
    <property type="match status" value="1"/>
</dbReference>
<keyword evidence="1 2" id="KW-0378">Hydrolase</keyword>